<evidence type="ECO:0000256" key="1">
    <source>
        <dbReference type="ARBA" id="ARBA00022617"/>
    </source>
</evidence>
<reference evidence="7 8" key="1">
    <citation type="submission" date="2021-12" db="EMBL/GenBank/DDBJ databases">
        <title>Discovery of the Pendulisporaceae a myxobacterial family with distinct sporulation behavior and unique specialized metabolism.</title>
        <authorList>
            <person name="Garcia R."/>
            <person name="Popoff A."/>
            <person name="Bader C.D."/>
            <person name="Loehr J."/>
            <person name="Walesch S."/>
            <person name="Walt C."/>
            <person name="Boldt J."/>
            <person name="Bunk B."/>
            <person name="Haeckl F.J.F.P.J."/>
            <person name="Gunesch A.P."/>
            <person name="Birkelbach J."/>
            <person name="Nuebel U."/>
            <person name="Pietschmann T."/>
            <person name="Bach T."/>
            <person name="Mueller R."/>
        </authorList>
    </citation>
    <scope>NUCLEOTIDE SEQUENCE [LARGE SCALE GENOMIC DNA]</scope>
    <source>
        <strain evidence="7 8">MSr12523</strain>
    </source>
</reference>
<dbReference type="InterPro" id="IPR036909">
    <property type="entry name" value="Cyt_c-like_dom_sf"/>
</dbReference>
<feature type="region of interest" description="Disordered" evidence="4">
    <location>
        <begin position="26"/>
        <end position="55"/>
    </location>
</feature>
<accession>A0ABZ2K190</accession>
<evidence type="ECO:0000313" key="7">
    <source>
        <dbReference type="EMBL" id="WXA92507.1"/>
    </source>
</evidence>
<dbReference type="Pfam" id="PF21342">
    <property type="entry name" value="SoxA-TsdA_cyt-c"/>
    <property type="match status" value="1"/>
</dbReference>
<proteinExistence type="predicted"/>
<organism evidence="7 8">
    <name type="scientific">Pendulispora brunnea</name>
    <dbReference type="NCBI Taxonomy" id="2905690"/>
    <lineage>
        <taxon>Bacteria</taxon>
        <taxon>Pseudomonadati</taxon>
        <taxon>Myxococcota</taxon>
        <taxon>Myxococcia</taxon>
        <taxon>Myxococcales</taxon>
        <taxon>Sorangiineae</taxon>
        <taxon>Pendulisporaceae</taxon>
        <taxon>Pendulispora</taxon>
    </lineage>
</organism>
<dbReference type="InterPro" id="IPR009056">
    <property type="entry name" value="Cyt_c-like_dom"/>
</dbReference>
<evidence type="ECO:0000256" key="2">
    <source>
        <dbReference type="ARBA" id="ARBA00022723"/>
    </source>
</evidence>
<protein>
    <recommendedName>
        <fullName evidence="6">Cytochrome c domain-containing protein</fullName>
    </recommendedName>
</protein>
<keyword evidence="8" id="KW-1185">Reference proteome</keyword>
<gene>
    <name evidence="7" type="ORF">LZC95_39415</name>
</gene>
<evidence type="ECO:0000313" key="8">
    <source>
        <dbReference type="Proteomes" id="UP001379533"/>
    </source>
</evidence>
<evidence type="ECO:0000256" key="4">
    <source>
        <dbReference type="SAM" id="MobiDB-lite"/>
    </source>
</evidence>
<keyword evidence="1" id="KW-0349">Heme</keyword>
<sequence>MSPKRCSLIVVAISALAALDISCSSASQEPPKTAENPPAQGGAQSTASTGGGKSGGQAGIEVLLCDGKTKTTVPEGTPGTSIAGSLMAEWLRQNPNSNWEAEEKERHKLQPAADNSKLINVQTSTAGATGGAPKPEQAQTYGRVTEQDVALWKAESERIATAGSRVFHSADELGSTIAVSCDMCHPHAANTHPETYPKFQPQLGRVALLRDMINWCLEHPVRAKPMSSDDPRMRALEAYIYAQRKGKSLDYGRH</sequence>
<feature type="chain" id="PRO_5047157136" description="Cytochrome c domain-containing protein" evidence="5">
    <location>
        <begin position="27"/>
        <end position="254"/>
    </location>
</feature>
<dbReference type="EMBL" id="CP089982">
    <property type="protein sequence ID" value="WXA92507.1"/>
    <property type="molecule type" value="Genomic_DNA"/>
</dbReference>
<dbReference type="SUPFAM" id="SSF46626">
    <property type="entry name" value="Cytochrome c"/>
    <property type="match status" value="1"/>
</dbReference>
<dbReference type="Gene3D" id="1.10.760.10">
    <property type="entry name" value="Cytochrome c-like domain"/>
    <property type="match status" value="1"/>
</dbReference>
<dbReference type="RefSeq" id="WP_394843109.1">
    <property type="nucleotide sequence ID" value="NZ_CP089982.1"/>
</dbReference>
<keyword evidence="5" id="KW-0732">Signal</keyword>
<feature type="signal peptide" evidence="5">
    <location>
        <begin position="1"/>
        <end position="26"/>
    </location>
</feature>
<name>A0ABZ2K190_9BACT</name>
<evidence type="ECO:0000256" key="5">
    <source>
        <dbReference type="SAM" id="SignalP"/>
    </source>
</evidence>
<feature type="domain" description="Cytochrome c" evidence="6">
    <location>
        <begin position="178"/>
        <end position="247"/>
    </location>
</feature>
<feature type="compositionally biased region" description="Low complexity" evidence="4">
    <location>
        <begin position="39"/>
        <end position="48"/>
    </location>
</feature>
<evidence type="ECO:0000256" key="3">
    <source>
        <dbReference type="ARBA" id="ARBA00023004"/>
    </source>
</evidence>
<keyword evidence="3" id="KW-0408">Iron</keyword>
<dbReference type="Proteomes" id="UP001379533">
    <property type="component" value="Chromosome"/>
</dbReference>
<keyword evidence="2" id="KW-0479">Metal-binding</keyword>
<evidence type="ECO:0000259" key="6">
    <source>
        <dbReference type="Pfam" id="PF21342"/>
    </source>
</evidence>